<evidence type="ECO:0000313" key="1">
    <source>
        <dbReference type="EMBL" id="RNJ47569.1"/>
    </source>
</evidence>
<evidence type="ECO:0000313" key="2">
    <source>
        <dbReference type="Proteomes" id="UP000275436"/>
    </source>
</evidence>
<dbReference type="Proteomes" id="UP000275436">
    <property type="component" value="Unassembled WGS sequence"/>
</dbReference>
<dbReference type="AlphaFoldDB" id="A0A3M9XHN4"/>
<sequence length="116" mass="13155">MRGSKGARQSRGRPAMKRQLIRYKMKPERADENERLIQAVFQELRDKSPDGVRYMTLRSGDGTFIHLVETQTDAHSDSITGLATFKAFQSGFGDRCSEPPQRDEMAVIGSYRMLDA</sequence>
<gene>
    <name evidence="1" type="ORF">DNR46_07160</name>
</gene>
<name>A0A3M9XHN4_9HYPH</name>
<protein>
    <submittedName>
        <fullName evidence="1">Uncharacterized protein</fullName>
    </submittedName>
</protein>
<reference evidence="1 2" key="1">
    <citation type="journal article" date="2018" name="Mol. Plant Microbe Interact.">
        <title>Taxonomically Different Co-Microsymbionts of a Relict Legume, Oxytropis popoviana, Have Complementary Sets of Symbiotic Genes and Together Increase the Efficiency of Plant Nodulation.</title>
        <authorList>
            <person name="Safronova V."/>
            <person name="Belimov A."/>
            <person name="Sazanova A."/>
            <person name="Chirak E."/>
            <person name="Verkhozina A."/>
            <person name="Kuznetsova I."/>
            <person name="Andronov E."/>
            <person name="Puhalsky J."/>
            <person name="Tikhonovich I."/>
        </authorList>
    </citation>
    <scope>NUCLEOTIDE SEQUENCE [LARGE SCALE GENOMIC DNA]</scope>
    <source>
        <strain evidence="1 2">Opo-235</strain>
    </source>
</reference>
<accession>A0A3M9XHN4</accession>
<comment type="caution">
    <text evidence="1">The sequence shown here is derived from an EMBL/GenBank/DDBJ whole genome shotgun (WGS) entry which is preliminary data.</text>
</comment>
<organism evidence="1 2">
    <name type="scientific">Mesorhizobium japonicum</name>
    <dbReference type="NCBI Taxonomy" id="2066070"/>
    <lineage>
        <taxon>Bacteria</taxon>
        <taxon>Pseudomonadati</taxon>
        <taxon>Pseudomonadota</taxon>
        <taxon>Alphaproteobacteria</taxon>
        <taxon>Hyphomicrobiales</taxon>
        <taxon>Phyllobacteriaceae</taxon>
        <taxon>Mesorhizobium</taxon>
    </lineage>
</organism>
<proteinExistence type="predicted"/>
<dbReference type="EMBL" id="QKOD01000001">
    <property type="protein sequence ID" value="RNJ47569.1"/>
    <property type="molecule type" value="Genomic_DNA"/>
</dbReference>